<reference evidence="1 2" key="1">
    <citation type="submission" date="2018-02" db="EMBL/GenBank/DDBJ databases">
        <title>Bacteriophage NCPPB3778 and a type I-E CRISPR drive the evolution of the US Biological Select Agent, Rathayibacter toxicus.</title>
        <authorList>
            <person name="Davis E.W.II."/>
            <person name="Tabima J.F."/>
            <person name="Weisberg A.J."/>
            <person name="Lopes L.D."/>
            <person name="Wiseman M.S."/>
            <person name="Wiseman M.S."/>
            <person name="Pupko T."/>
            <person name="Belcher M.S."/>
            <person name="Sechler A.J."/>
            <person name="Tancos M.A."/>
            <person name="Schroeder B.K."/>
            <person name="Murray T.D."/>
            <person name="Luster D.G."/>
            <person name="Schneider W.L."/>
            <person name="Rogers E."/>
            <person name="Andreote F.D."/>
            <person name="Grunwald N.J."/>
            <person name="Putnam M.L."/>
            <person name="Chang J.H."/>
        </authorList>
    </citation>
    <scope>NUCLEOTIDE SEQUENCE [LARGE SCALE GENOMIC DNA]</scope>
    <source>
        <strain evidence="1 2">FH99</strain>
    </source>
</reference>
<organism evidence="1 2">
    <name type="scientific">Rathayibacter toxicus</name>
    <dbReference type="NCBI Taxonomy" id="145458"/>
    <lineage>
        <taxon>Bacteria</taxon>
        <taxon>Bacillati</taxon>
        <taxon>Actinomycetota</taxon>
        <taxon>Actinomycetes</taxon>
        <taxon>Micrococcales</taxon>
        <taxon>Microbacteriaceae</taxon>
        <taxon>Rathayibacter</taxon>
    </lineage>
</organism>
<dbReference type="EMBL" id="PSWU01000004">
    <property type="protein sequence ID" value="PPI16196.1"/>
    <property type="molecule type" value="Genomic_DNA"/>
</dbReference>
<name>A0A2S5Y8G9_9MICO</name>
<accession>A0A2S5Y8G9</accession>
<comment type="caution">
    <text evidence="1">The sequence shown here is derived from an EMBL/GenBank/DDBJ whole genome shotgun (WGS) entry which is preliminary data.</text>
</comment>
<dbReference type="NCBIfam" id="NF033482">
    <property type="entry name" value="RiPP_thiocil"/>
    <property type="match status" value="1"/>
</dbReference>
<gene>
    <name evidence="1" type="ORF">C5C51_01950</name>
</gene>
<evidence type="ECO:0000313" key="1">
    <source>
        <dbReference type="EMBL" id="PPI16196.1"/>
    </source>
</evidence>
<evidence type="ECO:0000313" key="2">
    <source>
        <dbReference type="Proteomes" id="UP000237966"/>
    </source>
</evidence>
<dbReference type="InterPro" id="IPR049803">
    <property type="entry name" value="RiPP_thiocil-like"/>
</dbReference>
<protein>
    <submittedName>
        <fullName evidence="1">Uncharacterized protein</fullName>
    </submittedName>
</protein>
<dbReference type="AlphaFoldDB" id="A0A2S5Y8G9"/>
<dbReference type="Proteomes" id="UP000237966">
    <property type="component" value="Unassembled WGS sequence"/>
</dbReference>
<sequence>MVHVFRPLIATTYADRCTTPRQGDHVIHYSEEKANLSETHDLFAQDLTGDEFDSKVARGSASVGSVATVATASCPSASASSASTASSH</sequence>
<proteinExistence type="predicted"/>